<comment type="caution">
    <text evidence="1">The sequence shown here is derived from an EMBL/GenBank/DDBJ whole genome shotgun (WGS) entry which is preliminary data.</text>
</comment>
<evidence type="ECO:0000313" key="1">
    <source>
        <dbReference type="EMBL" id="RVW86144.1"/>
    </source>
</evidence>
<protein>
    <submittedName>
        <fullName evidence="1">Uncharacterized protein</fullName>
    </submittedName>
</protein>
<reference evidence="1 2" key="1">
    <citation type="journal article" date="2018" name="PLoS Genet.">
        <title>Population sequencing reveals clonal diversity and ancestral inbreeding in the grapevine cultivar Chardonnay.</title>
        <authorList>
            <person name="Roach M.J."/>
            <person name="Johnson D.L."/>
            <person name="Bohlmann J."/>
            <person name="van Vuuren H.J."/>
            <person name="Jones S.J."/>
            <person name="Pretorius I.S."/>
            <person name="Schmidt S.A."/>
            <person name="Borneman A.R."/>
        </authorList>
    </citation>
    <scope>NUCLEOTIDE SEQUENCE [LARGE SCALE GENOMIC DNA]</scope>
    <source>
        <strain evidence="2">cv. Chardonnay</strain>
        <tissue evidence="1">Leaf</tissue>
    </source>
</reference>
<proteinExistence type="predicted"/>
<dbReference type="Proteomes" id="UP000288805">
    <property type="component" value="Unassembled WGS sequence"/>
</dbReference>
<accession>A0A438HNX9</accession>
<dbReference type="AlphaFoldDB" id="A0A438HNX9"/>
<dbReference type="EMBL" id="QGNW01000197">
    <property type="protein sequence ID" value="RVW86144.1"/>
    <property type="molecule type" value="Genomic_DNA"/>
</dbReference>
<name>A0A438HNX9_VITVI</name>
<evidence type="ECO:0000313" key="2">
    <source>
        <dbReference type="Proteomes" id="UP000288805"/>
    </source>
</evidence>
<gene>
    <name evidence="1" type="ORF">CK203_037962</name>
</gene>
<sequence>MVWDDFDGLPMTSLSAKFRMPEIERYIGIGCPRIHLRLDSTMMRAHGLDEAQMIMLFPMSLSEVAQRCTETTTSTYATSVQVGPSLCLPSGPGHDIDHCSTLRHAIQDLIDQVPPPIGGIHHMDFVQDDIIHMLNWDNGLPEMIVPDYGHEIIGDADIQVITRSGRIVQVAPPVTRPFGGTDSRKEIRMEDDEIFRQLQSTRLGYSFRVYWPLLIPIEKHLFELDCLLWPQSLIHPLDNGSALNVCPLATTVALGFVPSDFGPFTQIVRAYDSTQGRPTLDSLGLSYAIFPSSEESGYRYMAFLRKKRLIARLLHMPFDHPIHPYKMSLAYYFVRAPEGAAWLMDLNGNRFSELTNVDQLKKYYVWDHGRKMGGHHFG</sequence>
<organism evidence="1 2">
    <name type="scientific">Vitis vinifera</name>
    <name type="common">Grape</name>
    <dbReference type="NCBI Taxonomy" id="29760"/>
    <lineage>
        <taxon>Eukaryota</taxon>
        <taxon>Viridiplantae</taxon>
        <taxon>Streptophyta</taxon>
        <taxon>Embryophyta</taxon>
        <taxon>Tracheophyta</taxon>
        <taxon>Spermatophyta</taxon>
        <taxon>Magnoliopsida</taxon>
        <taxon>eudicotyledons</taxon>
        <taxon>Gunneridae</taxon>
        <taxon>Pentapetalae</taxon>
        <taxon>rosids</taxon>
        <taxon>Vitales</taxon>
        <taxon>Vitaceae</taxon>
        <taxon>Viteae</taxon>
        <taxon>Vitis</taxon>
    </lineage>
</organism>